<dbReference type="InterPro" id="IPR045851">
    <property type="entry name" value="AMP-bd_C_sf"/>
</dbReference>
<dbReference type="InterPro" id="IPR042099">
    <property type="entry name" value="ANL_N_sf"/>
</dbReference>
<feature type="domain" description="AMP-dependent synthetase/ligase" evidence="3">
    <location>
        <begin position="19"/>
        <end position="397"/>
    </location>
</feature>
<dbReference type="Gene3D" id="3.40.50.12780">
    <property type="entry name" value="N-terminal domain of ligase-like"/>
    <property type="match status" value="1"/>
</dbReference>
<dbReference type="PROSITE" id="PS00455">
    <property type="entry name" value="AMP_BINDING"/>
    <property type="match status" value="1"/>
</dbReference>
<evidence type="ECO:0000313" key="7">
    <source>
        <dbReference type="EMBL" id="CAB4968400.1"/>
    </source>
</evidence>
<dbReference type="FunFam" id="3.30.300.30:FF:000008">
    <property type="entry name" value="2,3-dihydroxybenzoate-AMP ligase"/>
    <property type="match status" value="1"/>
</dbReference>
<dbReference type="Gene3D" id="3.30.300.30">
    <property type="match status" value="1"/>
</dbReference>
<gene>
    <name evidence="5" type="ORF">UFOPK2683_00555</name>
    <name evidence="6" type="ORF">UFOPK3605_00092</name>
    <name evidence="7" type="ORF">UFOPK3897_00096</name>
    <name evidence="8" type="ORF">UFOPK4121_00063</name>
</gene>
<dbReference type="PANTHER" id="PTHR24096">
    <property type="entry name" value="LONG-CHAIN-FATTY-ACID--COA LIGASE"/>
    <property type="match status" value="1"/>
</dbReference>
<reference evidence="8" key="1">
    <citation type="submission" date="2020-05" db="EMBL/GenBank/DDBJ databases">
        <authorList>
            <person name="Chiriac C."/>
            <person name="Salcher M."/>
            <person name="Ghai R."/>
            <person name="Kavagutti S V."/>
        </authorList>
    </citation>
    <scope>NUCLEOTIDE SEQUENCE</scope>
</reference>
<dbReference type="InterPro" id="IPR025110">
    <property type="entry name" value="AMP-bd_C"/>
</dbReference>
<dbReference type="EMBL" id="CAFBMM010000001">
    <property type="protein sequence ID" value="CAB4894134.1"/>
    <property type="molecule type" value="Genomic_DNA"/>
</dbReference>
<feature type="domain" description="AMP-binding enzyme C-terminal" evidence="4">
    <location>
        <begin position="448"/>
        <end position="525"/>
    </location>
</feature>
<dbReference type="GO" id="GO:0016405">
    <property type="term" value="F:CoA-ligase activity"/>
    <property type="evidence" value="ECO:0007669"/>
    <property type="project" value="TreeGrafter"/>
</dbReference>
<comment type="similarity">
    <text evidence="1">Belongs to the ATP-dependent AMP-binding enzyme family.</text>
</comment>
<dbReference type="NCBIfam" id="NF005801">
    <property type="entry name" value="PRK07656.1"/>
    <property type="match status" value="1"/>
</dbReference>
<dbReference type="Pfam" id="PF13193">
    <property type="entry name" value="AMP-binding_C"/>
    <property type="match status" value="1"/>
</dbReference>
<dbReference type="Pfam" id="PF00501">
    <property type="entry name" value="AMP-binding"/>
    <property type="match status" value="1"/>
</dbReference>
<name>A0A6J7Q5E2_9ZZZZ</name>
<evidence type="ECO:0000259" key="3">
    <source>
        <dbReference type="Pfam" id="PF00501"/>
    </source>
</evidence>
<dbReference type="PANTHER" id="PTHR24096:SF267">
    <property type="entry name" value="MALONATE--COA LIGASE ACSF3, MITOCHONDRIAL"/>
    <property type="match status" value="1"/>
</dbReference>
<protein>
    <submittedName>
        <fullName evidence="8">Unannotated protein</fullName>
    </submittedName>
</protein>
<dbReference type="InterPro" id="IPR020845">
    <property type="entry name" value="AMP-binding_CS"/>
</dbReference>
<dbReference type="EMBL" id="CAFBOF010000001">
    <property type="protein sequence ID" value="CAB4968400.1"/>
    <property type="molecule type" value="Genomic_DNA"/>
</dbReference>
<evidence type="ECO:0000259" key="4">
    <source>
        <dbReference type="Pfam" id="PF13193"/>
    </source>
</evidence>
<evidence type="ECO:0000256" key="1">
    <source>
        <dbReference type="ARBA" id="ARBA00006432"/>
    </source>
</evidence>
<dbReference type="AlphaFoldDB" id="A0A6J7Q5E2"/>
<sequence length="538" mass="58890">MAGKSDFLSNPQTILDLVDNAAQEFGDFLAVVDEEVRLTFLDLARETQSSARAAIAAGLEPGDRAAIWAPNIYEWIIAALGVLAAGGVVVPMNTRFKGAEAAYIIEKSRARILFTVTNFLDTDYVSTLRAAQIKLPSLEKIIVLRGKVGETNSEVTVESWGDYLKHGESVSIEQAKVRQSAVKPENISDIIFTSGTTGNPKGVVVTHSQSVWVYEAWTEVIGLRAGDRYLIVNPFFHTFGYKAGWMSCILRGATIIPMRMFDIDAVLKIITQEKVSVLPGPPTLLQGILDAPNRDKADLSSLRLTVTGAAAVPVTLIERLRNEMNFETIITGYGLTESTGTVAMCRYDDDPETIANFCGKAIPGTELMIIDDDGIKLPPNEPGEVVVRGYNVMQGYFEQPEETAAAIDAEGWLHTGDIGILDPRGYLKITDRKKDMFIVGGFNAYPAEIENLMARHPDIAQVAVVGEPDDRLGEVGVAFVVRRANSDPQVTPEAIVQWARTEMANYKAPRRVVFVDALPLNASGKVLKFTLREWAKNL</sequence>
<dbReference type="SUPFAM" id="SSF56801">
    <property type="entry name" value="Acetyl-CoA synthetase-like"/>
    <property type="match status" value="1"/>
</dbReference>
<evidence type="ECO:0000313" key="8">
    <source>
        <dbReference type="EMBL" id="CAB5011339.1"/>
    </source>
</evidence>
<evidence type="ECO:0000313" key="5">
    <source>
        <dbReference type="EMBL" id="CAB4720154.1"/>
    </source>
</evidence>
<evidence type="ECO:0000256" key="2">
    <source>
        <dbReference type="ARBA" id="ARBA00022598"/>
    </source>
</evidence>
<dbReference type="EMBL" id="CAEZYK010000022">
    <property type="protein sequence ID" value="CAB4720154.1"/>
    <property type="molecule type" value="Genomic_DNA"/>
</dbReference>
<organism evidence="8">
    <name type="scientific">freshwater metagenome</name>
    <dbReference type="NCBI Taxonomy" id="449393"/>
    <lineage>
        <taxon>unclassified sequences</taxon>
        <taxon>metagenomes</taxon>
        <taxon>ecological metagenomes</taxon>
    </lineage>
</organism>
<keyword evidence="2" id="KW-0436">Ligase</keyword>
<dbReference type="EMBL" id="CAFBPQ010000001">
    <property type="protein sequence ID" value="CAB5011339.1"/>
    <property type="molecule type" value="Genomic_DNA"/>
</dbReference>
<accession>A0A6J7Q5E2</accession>
<dbReference type="InterPro" id="IPR000873">
    <property type="entry name" value="AMP-dep_synth/lig_dom"/>
</dbReference>
<proteinExistence type="inferred from homology"/>
<evidence type="ECO:0000313" key="6">
    <source>
        <dbReference type="EMBL" id="CAB4894134.1"/>
    </source>
</evidence>